<dbReference type="Gene3D" id="2.60.420.10">
    <property type="entry name" value="Maltose phosphorylase, domain 3"/>
    <property type="match status" value="1"/>
</dbReference>
<dbReference type="Gene3D" id="2.70.98.40">
    <property type="entry name" value="Glycoside hydrolase, family 65, N-terminal domain"/>
    <property type="match status" value="2"/>
</dbReference>
<dbReference type="InterPro" id="IPR000772">
    <property type="entry name" value="Ricin_B_lectin"/>
</dbReference>
<dbReference type="InterPro" id="IPR005084">
    <property type="entry name" value="CBM6"/>
</dbReference>
<protein>
    <submittedName>
        <fullName evidence="5">Ricin-type beta-trefoil lectin domain protein</fullName>
    </submittedName>
</protein>
<evidence type="ECO:0000256" key="2">
    <source>
        <dbReference type="SAM" id="MobiDB-lite"/>
    </source>
</evidence>
<dbReference type="Pfam" id="PF03636">
    <property type="entry name" value="Glyco_hydro_65N"/>
    <property type="match status" value="1"/>
</dbReference>
<evidence type="ECO:0000256" key="1">
    <source>
        <dbReference type="ARBA" id="ARBA00023295"/>
    </source>
</evidence>
<dbReference type="InterPro" id="IPR005194">
    <property type="entry name" value="Glyco_hydro_65_C"/>
</dbReference>
<dbReference type="SUPFAM" id="SSF49785">
    <property type="entry name" value="Galactose-binding domain-like"/>
    <property type="match status" value="1"/>
</dbReference>
<dbReference type="InterPro" id="IPR012341">
    <property type="entry name" value="6hp_glycosidase-like_sf"/>
</dbReference>
<dbReference type="PANTHER" id="PTHR11051:SF8">
    <property type="entry name" value="PROTEIN-GLUCOSYLGALACTOSYLHYDROXYLYSINE GLUCOSIDASE"/>
    <property type="match status" value="1"/>
</dbReference>
<dbReference type="Proteomes" id="UP000749040">
    <property type="component" value="Unassembled WGS sequence"/>
</dbReference>
<dbReference type="CDD" id="cd23451">
    <property type="entry name" value="beta-trefoil_Ricin_laminarinase"/>
    <property type="match status" value="1"/>
</dbReference>
<keyword evidence="6" id="KW-1185">Reference proteome</keyword>
<keyword evidence="1" id="KW-0326">Glycosidase</keyword>
<dbReference type="SUPFAM" id="SSF48208">
    <property type="entry name" value="Six-hairpin glycosidases"/>
    <property type="match status" value="1"/>
</dbReference>
<organism evidence="5 6">
    <name type="scientific">Actinacidiphila acididurans</name>
    <dbReference type="NCBI Taxonomy" id="2784346"/>
    <lineage>
        <taxon>Bacteria</taxon>
        <taxon>Bacillati</taxon>
        <taxon>Actinomycetota</taxon>
        <taxon>Actinomycetes</taxon>
        <taxon>Kitasatosporales</taxon>
        <taxon>Streptomycetaceae</taxon>
        <taxon>Actinacidiphila</taxon>
    </lineage>
</organism>
<dbReference type="Pfam" id="PF03632">
    <property type="entry name" value="Glyco_hydro_65m"/>
    <property type="match status" value="1"/>
</dbReference>
<name>A0ABS2TK73_9ACTN</name>
<sequence>MLALGWVLCGVMAPPASSTPPPAAGAGGGDGWVLSTTDATKDYAPTFVGNGYLAARVPAAGEGFSNSPVVTQSELAGFYAAPAGQYERRAGLPAWTTLGFGRGGGVYGVPGNWSCAFDQICPAEDGQISGGAFIETSHGGSVAGGYLAGLNTNNTPTVGGTDAVVVRDAPAGQATLDVRYANGSGSPQTVHLGVNGALQQLTLPATGSWDSWAVAHVPVTLTAGSNTLEITVAQDDTARVNVDYLAPYPTGAQPPTDVAPQTTGTTSGYQQSLDLRTGVLTTSFDWTSPEGDRTSFVYTVNANRAQGHLGTVTVRAVPHWSGTATVMDEFDGQGLDHASAVNPAVDGKSATLSESVVTDGNLVTAGLNSVLRVNGQVEPTEPVTAMASGSAGQSTTFPVRAEQPYEVTKYVGVASSVDTDRPLKAATPQQAAARTAASAAEDGYRDALARNSSAWSQLWQSSISVPGDAAMTAQIHASMFYLLASMRAGVTWSTSPGGLSSDGYNGHVFWDMETWMYPALLAQYPDIAQTADTYRQKLLPAAEAAAAALSTPDRPVKGAKFPWESSLTGKETIPPGNNEGNDEIHIDSDIALAQWQYYQATGDTAWLKEKAWPVLKDIADYWATRAVPDAAGGYDIDDVQGADEYHDHVDNSASTNAGAQASLRIAVQAAGILGKPADPAWSTVADGLKIPVDTTAGIHPEFQGYSGQQVKQADVTLLQYPWAVPMPSDVAQNDLDYYTQHSDPGGPSMTDAIATIDAAALGSPGCTAYDHLRSSVDPFIAAPFDQFHETRSGGAFTFTTGEGGYLQQFLYGFTGLRWGTDAVTVDPFLPQQLPGVDITGVKWHGRTFDISVGQSSTSLTQRSGPPLAVRDGSGKLHTVTAGKPLHLPTRHPAATPGPVVCNTPVTNVAGARCIDVAGGNNADGTPLQLYDCNGTAAQTWSMPGDGTVRAMGKCMDVRGGSDADGTPVQLYTCGTTVSQQWTYDPAAGTLRSGLGKCLTAAGAATGNGTPLVIEPCRGTTDQQWNIPS</sequence>
<dbReference type="InterPro" id="IPR008979">
    <property type="entry name" value="Galactose-bd-like_sf"/>
</dbReference>
<evidence type="ECO:0000313" key="5">
    <source>
        <dbReference type="EMBL" id="MBM9503472.1"/>
    </source>
</evidence>
<dbReference type="SUPFAM" id="SSF74650">
    <property type="entry name" value="Galactose mutarotase-like"/>
    <property type="match status" value="1"/>
</dbReference>
<dbReference type="Gene3D" id="1.50.10.10">
    <property type="match status" value="1"/>
</dbReference>
<dbReference type="PROSITE" id="PS50231">
    <property type="entry name" value="RICIN_B_LECTIN"/>
    <property type="match status" value="1"/>
</dbReference>
<dbReference type="InterPro" id="IPR005196">
    <property type="entry name" value="Glyco_hydro_65_N"/>
</dbReference>
<dbReference type="SMART" id="SM00458">
    <property type="entry name" value="RICIN"/>
    <property type="match status" value="1"/>
</dbReference>
<gene>
    <name evidence="5" type="ORF">ITX44_02785</name>
</gene>
<proteinExistence type="predicted"/>
<dbReference type="InterPro" id="IPR008928">
    <property type="entry name" value="6-hairpin_glycosidase_sf"/>
</dbReference>
<evidence type="ECO:0000256" key="3">
    <source>
        <dbReference type="SAM" id="SignalP"/>
    </source>
</evidence>
<dbReference type="PANTHER" id="PTHR11051">
    <property type="entry name" value="GLYCOSYL HYDROLASE-RELATED"/>
    <property type="match status" value="1"/>
</dbReference>
<keyword evidence="3" id="KW-0732">Signal</keyword>
<dbReference type="Gene3D" id="2.60.120.260">
    <property type="entry name" value="Galactose-binding domain-like"/>
    <property type="match status" value="1"/>
</dbReference>
<reference evidence="5 6" key="1">
    <citation type="submission" date="2021-01" db="EMBL/GenBank/DDBJ databases">
        <title>Streptomyces acididurans sp. nov., isolated from a peat swamp forest soil.</title>
        <authorList>
            <person name="Chantavorakit T."/>
            <person name="Duangmal K."/>
        </authorList>
    </citation>
    <scope>NUCLEOTIDE SEQUENCE [LARGE SCALE GENOMIC DNA]</scope>
    <source>
        <strain evidence="5 6">KK5PA1</strain>
    </source>
</reference>
<dbReference type="Pfam" id="PF03633">
    <property type="entry name" value="Glyco_hydro_65C"/>
    <property type="match status" value="1"/>
</dbReference>
<dbReference type="Gene3D" id="2.80.10.50">
    <property type="match status" value="2"/>
</dbReference>
<feature type="chain" id="PRO_5046583439" evidence="3">
    <location>
        <begin position="19"/>
        <end position="1028"/>
    </location>
</feature>
<feature type="domain" description="CBM6" evidence="4">
    <location>
        <begin position="118"/>
        <end position="248"/>
    </location>
</feature>
<dbReference type="InterPro" id="IPR005195">
    <property type="entry name" value="Glyco_hydro_65_M"/>
</dbReference>
<feature type="region of interest" description="Disordered" evidence="2">
    <location>
        <begin position="248"/>
        <end position="269"/>
    </location>
</feature>
<accession>A0ABS2TK73</accession>
<dbReference type="InterPro" id="IPR037018">
    <property type="entry name" value="GH65_N"/>
</dbReference>
<dbReference type="SUPFAM" id="SSF50370">
    <property type="entry name" value="Ricin B-like lectins"/>
    <property type="match status" value="1"/>
</dbReference>
<feature type="signal peptide" evidence="3">
    <location>
        <begin position="1"/>
        <end position="18"/>
    </location>
</feature>
<dbReference type="EMBL" id="JADKYB010000001">
    <property type="protein sequence ID" value="MBM9503472.1"/>
    <property type="molecule type" value="Genomic_DNA"/>
</dbReference>
<evidence type="ECO:0000313" key="6">
    <source>
        <dbReference type="Proteomes" id="UP000749040"/>
    </source>
</evidence>
<dbReference type="Pfam" id="PF00652">
    <property type="entry name" value="Ricin_B_lectin"/>
    <property type="match status" value="1"/>
</dbReference>
<dbReference type="RefSeq" id="WP_205355310.1">
    <property type="nucleotide sequence ID" value="NZ_JADKYB010000001.1"/>
</dbReference>
<dbReference type="PROSITE" id="PS51175">
    <property type="entry name" value="CBM6"/>
    <property type="match status" value="1"/>
</dbReference>
<evidence type="ECO:0000259" key="4">
    <source>
        <dbReference type="PROSITE" id="PS51175"/>
    </source>
</evidence>
<dbReference type="InterPro" id="IPR011013">
    <property type="entry name" value="Gal_mutarotase_sf_dom"/>
</dbReference>
<dbReference type="InterPro" id="IPR035992">
    <property type="entry name" value="Ricin_B-like_lectins"/>
</dbReference>
<comment type="caution">
    <text evidence="5">The sequence shown here is derived from an EMBL/GenBank/DDBJ whole genome shotgun (WGS) entry which is preliminary data.</text>
</comment>
<keyword evidence="1" id="KW-0378">Hydrolase</keyword>
<dbReference type="Pfam" id="PF03422">
    <property type="entry name" value="CBM_6"/>
    <property type="match status" value="1"/>
</dbReference>